<comment type="similarity">
    <text evidence="1 5">Belongs to the class-A beta-lactamase family.</text>
</comment>
<evidence type="ECO:0000256" key="5">
    <source>
        <dbReference type="RuleBase" id="RU361140"/>
    </source>
</evidence>
<evidence type="ECO:0000256" key="1">
    <source>
        <dbReference type="ARBA" id="ARBA00009009"/>
    </source>
</evidence>
<dbReference type="PANTHER" id="PTHR35333:SF3">
    <property type="entry name" value="BETA-LACTAMASE-TYPE TRANSPEPTIDASE FOLD CONTAINING PROTEIN"/>
    <property type="match status" value="1"/>
</dbReference>
<feature type="region of interest" description="Disordered" evidence="6">
    <location>
        <begin position="31"/>
        <end position="63"/>
    </location>
</feature>
<dbReference type="PANTHER" id="PTHR35333">
    <property type="entry name" value="BETA-LACTAMASE"/>
    <property type="match status" value="1"/>
</dbReference>
<feature type="chain" id="PRO_5038950993" description="Beta-lactamase" evidence="7">
    <location>
        <begin position="26"/>
        <end position="325"/>
    </location>
</feature>
<evidence type="ECO:0000256" key="6">
    <source>
        <dbReference type="SAM" id="MobiDB-lite"/>
    </source>
</evidence>
<dbReference type="Pfam" id="PF13354">
    <property type="entry name" value="Beta-lactamase2"/>
    <property type="match status" value="1"/>
</dbReference>
<dbReference type="GO" id="GO:0046677">
    <property type="term" value="P:response to antibiotic"/>
    <property type="evidence" value="ECO:0007669"/>
    <property type="project" value="UniProtKB-UniRule"/>
</dbReference>
<evidence type="ECO:0000313" key="9">
    <source>
        <dbReference type="EMBL" id="NDL56541.1"/>
    </source>
</evidence>
<organism evidence="9 10">
    <name type="scientific">Phytoactinopolyspora mesophila</name>
    <dbReference type="NCBI Taxonomy" id="2650750"/>
    <lineage>
        <taxon>Bacteria</taxon>
        <taxon>Bacillati</taxon>
        <taxon>Actinomycetota</taxon>
        <taxon>Actinomycetes</taxon>
        <taxon>Jiangellales</taxon>
        <taxon>Jiangellaceae</taxon>
        <taxon>Phytoactinopolyspora</taxon>
    </lineage>
</organism>
<dbReference type="InterPro" id="IPR000871">
    <property type="entry name" value="Beta-lactam_class-A"/>
</dbReference>
<evidence type="ECO:0000256" key="4">
    <source>
        <dbReference type="ARBA" id="ARBA00023251"/>
    </source>
</evidence>
<evidence type="ECO:0000313" key="10">
    <source>
        <dbReference type="Proteomes" id="UP000460435"/>
    </source>
</evidence>
<evidence type="ECO:0000256" key="7">
    <source>
        <dbReference type="SAM" id="SignalP"/>
    </source>
</evidence>
<comment type="catalytic activity">
    <reaction evidence="5">
        <text>a beta-lactam + H2O = a substituted beta-amino acid</text>
        <dbReference type="Rhea" id="RHEA:20401"/>
        <dbReference type="ChEBI" id="CHEBI:15377"/>
        <dbReference type="ChEBI" id="CHEBI:35627"/>
        <dbReference type="ChEBI" id="CHEBI:140347"/>
        <dbReference type="EC" id="3.5.2.6"/>
    </reaction>
</comment>
<reference evidence="9 10" key="1">
    <citation type="submission" date="2019-11" db="EMBL/GenBank/DDBJ databases">
        <authorList>
            <person name="Li X.-J."/>
            <person name="Feng X.-M."/>
        </authorList>
    </citation>
    <scope>NUCLEOTIDE SEQUENCE [LARGE SCALE GENOMIC DNA]</scope>
    <source>
        <strain evidence="9 10">XMNu-373</strain>
    </source>
</reference>
<feature type="compositionally biased region" description="Low complexity" evidence="6">
    <location>
        <begin position="45"/>
        <end position="56"/>
    </location>
</feature>
<dbReference type="EC" id="3.5.2.6" evidence="2 5"/>
<keyword evidence="4 5" id="KW-0046">Antibiotic resistance</keyword>
<dbReference type="InterPro" id="IPR012338">
    <property type="entry name" value="Beta-lactam/transpept-like"/>
</dbReference>
<feature type="signal peptide" evidence="7">
    <location>
        <begin position="1"/>
        <end position="25"/>
    </location>
</feature>
<dbReference type="InterPro" id="IPR023650">
    <property type="entry name" value="Beta-lactam_class-A_AS"/>
</dbReference>
<name>A0A7K3LZS6_9ACTN</name>
<dbReference type="GO" id="GO:0030655">
    <property type="term" value="P:beta-lactam antibiotic catabolic process"/>
    <property type="evidence" value="ECO:0007669"/>
    <property type="project" value="InterPro"/>
</dbReference>
<dbReference type="EMBL" id="WLZY01000001">
    <property type="protein sequence ID" value="NDL56541.1"/>
    <property type="molecule type" value="Genomic_DNA"/>
</dbReference>
<sequence length="325" mass="34934">MNVITALRRPAAVAVLAAATLLPLAACSTTEDTSATEIPTPPAATTPAAESTALPTIEPTDEPADVRLDERFEDLESAYDARLGVYVLDTGSGQDITYRADERFAYASTFKILLCAVVLDQHSFDDLEELITFSADDLQAHSPITSERVETGMTIRELCDAATRYGDNTAVNLLLDVLGGPSGLGEALKAAGDDVISVDRYAPELSEATPGDTRDTSTPRALATTLRLFALEDALPEDKRELLTEWMVGNLTGEDLIRAGIPDDWTVGDRTGAAHYGTRNCIAIVWPPDRDPILIALLTSRDTEDAERQDELIVEATEAIVDALT</sequence>
<dbReference type="SUPFAM" id="SSF56601">
    <property type="entry name" value="beta-lactamase/transpeptidase-like"/>
    <property type="match status" value="1"/>
</dbReference>
<keyword evidence="7" id="KW-0732">Signal</keyword>
<dbReference type="NCBIfam" id="NF033103">
    <property type="entry name" value="bla_class_A"/>
    <property type="match status" value="1"/>
</dbReference>
<dbReference type="Proteomes" id="UP000460435">
    <property type="component" value="Unassembled WGS sequence"/>
</dbReference>
<protein>
    <recommendedName>
        <fullName evidence="2 5">Beta-lactamase</fullName>
        <ecNumber evidence="2 5">3.5.2.6</ecNumber>
    </recommendedName>
</protein>
<dbReference type="InterPro" id="IPR045155">
    <property type="entry name" value="Beta-lactam_cat"/>
</dbReference>
<dbReference type="RefSeq" id="WP_162449107.1">
    <property type="nucleotide sequence ID" value="NZ_WLZY01000001.1"/>
</dbReference>
<keyword evidence="10" id="KW-1185">Reference proteome</keyword>
<gene>
    <name evidence="9" type="primary">bla</name>
    <name evidence="9" type="ORF">F7O44_05580</name>
</gene>
<evidence type="ECO:0000259" key="8">
    <source>
        <dbReference type="Pfam" id="PF13354"/>
    </source>
</evidence>
<evidence type="ECO:0000256" key="3">
    <source>
        <dbReference type="ARBA" id="ARBA00022801"/>
    </source>
</evidence>
<proteinExistence type="inferred from homology"/>
<accession>A0A7K3LZS6</accession>
<dbReference type="AlphaFoldDB" id="A0A7K3LZS6"/>
<evidence type="ECO:0000256" key="2">
    <source>
        <dbReference type="ARBA" id="ARBA00012865"/>
    </source>
</evidence>
<dbReference type="GO" id="GO:0008800">
    <property type="term" value="F:beta-lactamase activity"/>
    <property type="evidence" value="ECO:0007669"/>
    <property type="project" value="UniProtKB-UniRule"/>
</dbReference>
<keyword evidence="3 5" id="KW-0378">Hydrolase</keyword>
<feature type="domain" description="Beta-lactamase class A catalytic" evidence="8">
    <location>
        <begin position="84"/>
        <end position="299"/>
    </location>
</feature>
<dbReference type="Gene3D" id="3.40.710.10">
    <property type="entry name" value="DD-peptidase/beta-lactamase superfamily"/>
    <property type="match status" value="1"/>
</dbReference>
<comment type="caution">
    <text evidence="9">The sequence shown here is derived from an EMBL/GenBank/DDBJ whole genome shotgun (WGS) entry which is preliminary data.</text>
</comment>
<dbReference type="PRINTS" id="PR00118">
    <property type="entry name" value="BLACTAMASEA"/>
</dbReference>
<dbReference type="PROSITE" id="PS00146">
    <property type="entry name" value="BETA_LACTAMASE_A"/>
    <property type="match status" value="1"/>
</dbReference>